<dbReference type="Proteomes" id="UP000012283">
    <property type="component" value="Unassembled WGS sequence"/>
</dbReference>
<comment type="subcellular location">
    <subcellularLocation>
        <location evidence="2">Cell membrane</location>
        <topology evidence="2">Single-pass membrane protein</topology>
    </subcellularLocation>
</comment>
<sequence>MNPKLMKILVTALVVITIGGAVALYFVLNNSSESEAMTIDEMVDYSYTTSEMRTDLEDGSFVLIQFQFVTNSKAAKAEIEKREFQVKNEFIKESVSLTTKDFKENLTNLEEHMQSVMNQKMTEGSITDVLITSKVIQ</sequence>
<evidence type="ECO:0000256" key="4">
    <source>
        <dbReference type="ARBA" id="ARBA00022475"/>
    </source>
</evidence>
<accession>N4WYV5</accession>
<dbReference type="RefSeq" id="WP_003462877.1">
    <property type="nucleotide sequence ID" value="NZ_APML01000004.1"/>
</dbReference>
<dbReference type="EMBL" id="APML01000004">
    <property type="protein sequence ID" value="ENH98231.1"/>
    <property type="molecule type" value="Genomic_DNA"/>
</dbReference>
<keyword evidence="12" id="KW-1185">Reference proteome</keyword>
<evidence type="ECO:0000256" key="1">
    <source>
        <dbReference type="ARBA" id="ARBA00002254"/>
    </source>
</evidence>
<dbReference type="AlphaFoldDB" id="N4WYV5"/>
<dbReference type="GO" id="GO:0005886">
    <property type="term" value="C:plasma membrane"/>
    <property type="evidence" value="ECO:0007669"/>
    <property type="project" value="UniProtKB-SubCell"/>
</dbReference>
<dbReference type="OrthoDB" id="2381796at2"/>
<keyword evidence="8" id="KW-1133">Transmembrane helix</keyword>
<organism evidence="11 12">
    <name type="scientific">Gracilibacillus halophilus YIM-C55.5</name>
    <dbReference type="NCBI Taxonomy" id="1308866"/>
    <lineage>
        <taxon>Bacteria</taxon>
        <taxon>Bacillati</taxon>
        <taxon>Bacillota</taxon>
        <taxon>Bacilli</taxon>
        <taxon>Bacillales</taxon>
        <taxon>Bacillaceae</taxon>
        <taxon>Gracilibacillus</taxon>
    </lineage>
</organism>
<dbReference type="GO" id="GO:0071973">
    <property type="term" value="P:bacterial-type flagellum-dependent cell motility"/>
    <property type="evidence" value="ECO:0007669"/>
    <property type="project" value="InterPro"/>
</dbReference>
<dbReference type="Pfam" id="PF03748">
    <property type="entry name" value="FliL"/>
    <property type="match status" value="1"/>
</dbReference>
<reference evidence="11 12" key="1">
    <citation type="submission" date="2013-03" db="EMBL/GenBank/DDBJ databases">
        <title>Draft genome sequence of Gracibacillus halophilus YIM-C55.5, a moderately halophilic and thermophilic organism from the Xiaochaidamu salt lake.</title>
        <authorList>
            <person name="Sugumar T."/>
            <person name="Polireddy D.R."/>
            <person name="Antony A."/>
            <person name="Madhava Y.R."/>
            <person name="Sivakumar N."/>
        </authorList>
    </citation>
    <scope>NUCLEOTIDE SEQUENCE [LARGE SCALE GENOMIC DNA]</scope>
    <source>
        <strain evidence="11 12">YIM-C55.5</strain>
    </source>
</reference>
<dbReference type="PATRIC" id="fig|1308866.3.peg.155"/>
<dbReference type="eggNOG" id="COG1580">
    <property type="taxonomic scope" value="Bacteria"/>
</dbReference>
<comment type="caution">
    <text evidence="11">The sequence shown here is derived from an EMBL/GenBank/DDBJ whole genome shotgun (WGS) entry which is preliminary data.</text>
</comment>
<dbReference type="STRING" id="1308866.J416_00759"/>
<keyword evidence="11" id="KW-0969">Cilium</keyword>
<proteinExistence type="inferred from homology"/>
<protein>
    <recommendedName>
        <fullName evidence="10">Flagellar protein FliL</fullName>
    </recommendedName>
</protein>
<keyword evidence="9 10" id="KW-0472">Membrane</keyword>
<evidence type="ECO:0000256" key="9">
    <source>
        <dbReference type="ARBA" id="ARBA00023136"/>
    </source>
</evidence>
<name>N4WYV5_9BACI</name>
<dbReference type="GO" id="GO:0009425">
    <property type="term" value="C:bacterial-type flagellum basal body"/>
    <property type="evidence" value="ECO:0007669"/>
    <property type="project" value="InterPro"/>
</dbReference>
<evidence type="ECO:0000256" key="8">
    <source>
        <dbReference type="ARBA" id="ARBA00022989"/>
    </source>
</evidence>
<evidence type="ECO:0000256" key="2">
    <source>
        <dbReference type="ARBA" id="ARBA00004162"/>
    </source>
</evidence>
<evidence type="ECO:0000313" key="12">
    <source>
        <dbReference type="Proteomes" id="UP000012283"/>
    </source>
</evidence>
<keyword evidence="5 10" id="KW-0145">Chemotaxis</keyword>
<comment type="similarity">
    <text evidence="3 10">Belongs to the FliL family.</text>
</comment>
<dbReference type="InterPro" id="IPR005503">
    <property type="entry name" value="FliL"/>
</dbReference>
<keyword evidence="11" id="KW-0966">Cell projection</keyword>
<evidence type="ECO:0000256" key="5">
    <source>
        <dbReference type="ARBA" id="ARBA00022500"/>
    </source>
</evidence>
<evidence type="ECO:0000256" key="3">
    <source>
        <dbReference type="ARBA" id="ARBA00008281"/>
    </source>
</evidence>
<dbReference type="GO" id="GO:0006935">
    <property type="term" value="P:chemotaxis"/>
    <property type="evidence" value="ECO:0007669"/>
    <property type="project" value="UniProtKB-KW"/>
</dbReference>
<keyword evidence="6" id="KW-0812">Transmembrane</keyword>
<evidence type="ECO:0000256" key="7">
    <source>
        <dbReference type="ARBA" id="ARBA00022779"/>
    </source>
</evidence>
<keyword evidence="7 10" id="KW-0283">Flagellar rotation</keyword>
<evidence type="ECO:0000256" key="10">
    <source>
        <dbReference type="RuleBase" id="RU364125"/>
    </source>
</evidence>
<evidence type="ECO:0000313" key="11">
    <source>
        <dbReference type="EMBL" id="ENH98231.1"/>
    </source>
</evidence>
<gene>
    <name evidence="11" type="primary">fliL</name>
    <name evidence="11" type="ORF">J416_00759</name>
</gene>
<comment type="function">
    <text evidence="1 10">Controls the rotational direction of flagella during chemotaxis.</text>
</comment>
<evidence type="ECO:0000256" key="6">
    <source>
        <dbReference type="ARBA" id="ARBA00022692"/>
    </source>
</evidence>
<keyword evidence="4 10" id="KW-1003">Cell membrane</keyword>
<keyword evidence="11" id="KW-0282">Flagellum</keyword>